<dbReference type="EMBL" id="NIDE01000001">
    <property type="protein sequence ID" value="OWK47007.1"/>
    <property type="molecule type" value="Genomic_DNA"/>
</dbReference>
<sequence>MSLADLEKLAEQQRQFQAAAGLWEKHIGPLNDTPEVRNALADMFTGQTTPGEGADASFLTDLLKNADGADASPGNWSGFDLGGFGSGWKWGGGGGDVPSGGDWSAPSTPSGPSFGGFGGGGTGPLSWLPVILFVGIAAGGLILWWLWPRLMSKTSEGPNPLPGLGPWPLDPRTIADRDAVVRAFEYLSLSLCGVGASTWNHVTIATAIRDAVPTSEPIADDLARLYAAARYTPANEPFPPAAVEAARRYLCQLAGVAAT</sequence>
<keyword evidence="2" id="KW-0812">Transmembrane</keyword>
<organism evidence="3 4">
    <name type="scientific">Fimbriiglobus ruber</name>
    <dbReference type="NCBI Taxonomy" id="1908690"/>
    <lineage>
        <taxon>Bacteria</taxon>
        <taxon>Pseudomonadati</taxon>
        <taxon>Planctomycetota</taxon>
        <taxon>Planctomycetia</taxon>
        <taxon>Gemmatales</taxon>
        <taxon>Gemmataceae</taxon>
        <taxon>Fimbriiglobus</taxon>
    </lineage>
</organism>
<dbReference type="RefSeq" id="WP_088252160.1">
    <property type="nucleotide sequence ID" value="NZ_NIDE01000001.1"/>
</dbReference>
<feature type="region of interest" description="Disordered" evidence="1">
    <location>
        <begin position="91"/>
        <end position="116"/>
    </location>
</feature>
<evidence type="ECO:0000313" key="4">
    <source>
        <dbReference type="Proteomes" id="UP000214646"/>
    </source>
</evidence>
<evidence type="ECO:0000256" key="1">
    <source>
        <dbReference type="SAM" id="MobiDB-lite"/>
    </source>
</evidence>
<feature type="transmembrane region" description="Helical" evidence="2">
    <location>
        <begin position="127"/>
        <end position="147"/>
    </location>
</feature>
<keyword evidence="2" id="KW-1133">Transmembrane helix</keyword>
<keyword evidence="4" id="KW-1185">Reference proteome</keyword>
<accession>A0A225EFI8</accession>
<reference evidence="4" key="1">
    <citation type="submission" date="2017-06" db="EMBL/GenBank/DDBJ databases">
        <title>Genome analysis of Fimbriiglobus ruber SP5, the first member of the order Planctomycetales with confirmed chitinolytic capability.</title>
        <authorList>
            <person name="Ravin N.V."/>
            <person name="Rakitin A.L."/>
            <person name="Ivanova A.A."/>
            <person name="Beletsky A.V."/>
            <person name="Kulichevskaya I.S."/>
            <person name="Mardanov A.V."/>
            <person name="Dedysh S.N."/>
        </authorList>
    </citation>
    <scope>NUCLEOTIDE SEQUENCE [LARGE SCALE GENOMIC DNA]</scope>
    <source>
        <strain evidence="4">SP5</strain>
    </source>
</reference>
<evidence type="ECO:0000313" key="3">
    <source>
        <dbReference type="EMBL" id="OWK47007.1"/>
    </source>
</evidence>
<name>A0A225EFI8_9BACT</name>
<gene>
    <name evidence="3" type="ORF">FRUB_00706</name>
</gene>
<proteinExistence type="predicted"/>
<evidence type="ECO:0000256" key="2">
    <source>
        <dbReference type="SAM" id="Phobius"/>
    </source>
</evidence>
<keyword evidence="2" id="KW-0472">Membrane</keyword>
<feature type="compositionally biased region" description="Low complexity" evidence="1">
    <location>
        <begin position="99"/>
        <end position="112"/>
    </location>
</feature>
<comment type="caution">
    <text evidence="3">The sequence shown here is derived from an EMBL/GenBank/DDBJ whole genome shotgun (WGS) entry which is preliminary data.</text>
</comment>
<evidence type="ECO:0008006" key="5">
    <source>
        <dbReference type="Google" id="ProtNLM"/>
    </source>
</evidence>
<protein>
    <recommendedName>
        <fullName evidence="5">DUF4129 domain-containing protein</fullName>
    </recommendedName>
</protein>
<dbReference type="Proteomes" id="UP000214646">
    <property type="component" value="Unassembled WGS sequence"/>
</dbReference>
<dbReference type="OrthoDB" id="292454at2"/>
<dbReference type="AlphaFoldDB" id="A0A225EFI8"/>